<sequence length="388" mass="43729">MSELLTGEGYTYDPNSAPPAFGHSLRKFWAFDKGYVNLNHGSYGSQPLPVFAASTKLLLQAERNPDQFHRRTYMLLLVESRRLVAELVGAKLDEVVLVPNATHGLNTVLRNIEWREGDILLGTSTTYGAITKTLHYLGDRSEQPHPSVYSVTYTFPMTHQQIIDAFRARVRELKQLHPQTQFTNLPGSPDDKGNRFVAVIDSIASNPGVLLPWKELVKVCVEEGIWSVLDAAHSVGQEPDINLRTGTQDQVPYLSVKFAIDFRNWLGGEHKINAYCHDLAVKGGIRLADVLDTNILDESGELTLNMTNVLLPLPVDIPGKSPVYTHENLPLMNIMLREKLLDDWNVYAAHYFHAGAWWVRISDFEYLGKALIEVCKEVKEKFFSEETV</sequence>
<dbReference type="AlphaFoldDB" id="A0A4S4NB81"/>
<dbReference type="Proteomes" id="UP000308730">
    <property type="component" value="Unassembled WGS sequence"/>
</dbReference>
<comment type="caution">
    <text evidence="2">The sequence shown here is derived from an EMBL/GenBank/DDBJ whole genome shotgun (WGS) entry which is preliminary data.</text>
</comment>
<keyword evidence="1" id="KW-0663">Pyridoxal phosphate</keyword>
<dbReference type="PANTHER" id="PTHR43092:SF2">
    <property type="entry name" value="HERCYNYLCYSTEINE SULFOXIDE LYASE"/>
    <property type="match status" value="1"/>
</dbReference>
<dbReference type="OrthoDB" id="5978656at2759"/>
<dbReference type="EMBL" id="SGPM01000009">
    <property type="protein sequence ID" value="THH33200.1"/>
    <property type="molecule type" value="Genomic_DNA"/>
</dbReference>
<evidence type="ECO:0008006" key="4">
    <source>
        <dbReference type="Google" id="ProtNLM"/>
    </source>
</evidence>
<protein>
    <recommendedName>
        <fullName evidence="4">Aminotransferase class V domain-containing protein</fullName>
    </recommendedName>
</protein>
<evidence type="ECO:0000256" key="1">
    <source>
        <dbReference type="ARBA" id="ARBA00022898"/>
    </source>
</evidence>
<dbReference type="Gene3D" id="3.40.640.10">
    <property type="entry name" value="Type I PLP-dependent aspartate aminotransferase-like (Major domain)"/>
    <property type="match status" value="1"/>
</dbReference>
<proteinExistence type="predicted"/>
<dbReference type="InterPro" id="IPR015421">
    <property type="entry name" value="PyrdxlP-dep_Trfase_major"/>
</dbReference>
<keyword evidence="3" id="KW-1185">Reference proteome</keyword>
<dbReference type="SUPFAM" id="SSF53383">
    <property type="entry name" value="PLP-dependent transferases"/>
    <property type="match status" value="1"/>
</dbReference>
<accession>A0A4S4NB81</accession>
<dbReference type="PANTHER" id="PTHR43092">
    <property type="entry name" value="L-CYSTEINE DESULFHYDRASE"/>
    <property type="match status" value="1"/>
</dbReference>
<evidence type="ECO:0000313" key="2">
    <source>
        <dbReference type="EMBL" id="THH33200.1"/>
    </source>
</evidence>
<organism evidence="2 3">
    <name type="scientific">Antrodiella citrinella</name>
    <dbReference type="NCBI Taxonomy" id="2447956"/>
    <lineage>
        <taxon>Eukaryota</taxon>
        <taxon>Fungi</taxon>
        <taxon>Dikarya</taxon>
        <taxon>Basidiomycota</taxon>
        <taxon>Agaricomycotina</taxon>
        <taxon>Agaricomycetes</taxon>
        <taxon>Polyporales</taxon>
        <taxon>Steccherinaceae</taxon>
        <taxon>Antrodiella</taxon>
    </lineage>
</organism>
<gene>
    <name evidence="2" type="ORF">EUX98_g987</name>
</gene>
<dbReference type="InterPro" id="IPR015424">
    <property type="entry name" value="PyrdxlP-dep_Trfase"/>
</dbReference>
<reference evidence="2 3" key="1">
    <citation type="submission" date="2019-02" db="EMBL/GenBank/DDBJ databases">
        <title>Genome sequencing of the rare red list fungi Antrodiella citrinella (Flaviporus citrinellus).</title>
        <authorList>
            <person name="Buettner E."/>
            <person name="Kellner H."/>
        </authorList>
    </citation>
    <scope>NUCLEOTIDE SEQUENCE [LARGE SCALE GENOMIC DNA]</scope>
    <source>
        <strain evidence="2 3">DSM 108506</strain>
    </source>
</reference>
<evidence type="ECO:0000313" key="3">
    <source>
        <dbReference type="Proteomes" id="UP000308730"/>
    </source>
</evidence>
<name>A0A4S4NB81_9APHY</name>